<reference evidence="3 4" key="1">
    <citation type="submission" date="2017-08" db="EMBL/GenBank/DDBJ databases">
        <title>Virgibacillus indicus sp. nov. and Virgibacillus profoundi sp. nov, two moderately halophilic bacteria isolated from marine sediment by using the Microfluidic Streak Plate.</title>
        <authorList>
            <person name="Xu B."/>
            <person name="Hu B."/>
            <person name="Wang J."/>
            <person name="Zhu Y."/>
            <person name="Huang L."/>
            <person name="Du W."/>
            <person name="Huang Y."/>
        </authorList>
    </citation>
    <scope>NUCLEOTIDE SEQUENCE [LARGE SCALE GENOMIC DNA]</scope>
    <source>
        <strain evidence="3 4">IO3-P2-C2</strain>
    </source>
</reference>
<dbReference type="Proteomes" id="UP000216498">
    <property type="component" value="Unassembled WGS sequence"/>
</dbReference>
<dbReference type="GO" id="GO:0019265">
    <property type="term" value="P:glycine biosynthetic process, by transamination of glyoxylate"/>
    <property type="evidence" value="ECO:0007669"/>
    <property type="project" value="TreeGrafter"/>
</dbReference>
<dbReference type="PANTHER" id="PTHR21152">
    <property type="entry name" value="AMINOTRANSFERASE CLASS V"/>
    <property type="match status" value="1"/>
</dbReference>
<dbReference type="SUPFAM" id="SSF53383">
    <property type="entry name" value="PLP-dependent transferases"/>
    <property type="match status" value="1"/>
</dbReference>
<gene>
    <name evidence="3" type="ORF">CIL03_19510</name>
</gene>
<keyword evidence="3" id="KW-0808">Transferase</keyword>
<dbReference type="EMBL" id="NPMS01000072">
    <property type="protein sequence ID" value="OZU86962.1"/>
    <property type="molecule type" value="Genomic_DNA"/>
</dbReference>
<evidence type="ECO:0000256" key="1">
    <source>
        <dbReference type="ARBA" id="ARBA00001933"/>
    </source>
</evidence>
<evidence type="ECO:0000313" key="4">
    <source>
        <dbReference type="Proteomes" id="UP000216498"/>
    </source>
</evidence>
<dbReference type="InterPro" id="IPR015421">
    <property type="entry name" value="PyrdxlP-dep_Trfase_major"/>
</dbReference>
<evidence type="ECO:0000313" key="3">
    <source>
        <dbReference type="EMBL" id="OZU86962.1"/>
    </source>
</evidence>
<sequence length="68" mass="7329">MLPDQHLLRIPGPSPIPPSVQLAMSQPMIGHRGQEAKELLKQIKPKLKFVFGTKQDVSIITGSGTAGL</sequence>
<dbReference type="PANTHER" id="PTHR21152:SF40">
    <property type="entry name" value="ALANINE--GLYOXYLATE AMINOTRANSFERASE"/>
    <property type="match status" value="1"/>
</dbReference>
<keyword evidence="4" id="KW-1185">Reference proteome</keyword>
<comment type="caution">
    <text evidence="3">The sequence shown here is derived from an EMBL/GenBank/DDBJ whole genome shotgun (WGS) entry which is preliminary data.</text>
</comment>
<keyword evidence="2" id="KW-0663">Pyridoxal phosphate</keyword>
<dbReference type="GO" id="GO:0008453">
    <property type="term" value="F:alanine-glyoxylate transaminase activity"/>
    <property type="evidence" value="ECO:0007669"/>
    <property type="project" value="TreeGrafter"/>
</dbReference>
<accession>A0A265N4J1</accession>
<organism evidence="3 4">
    <name type="scientific">Virgibacillus indicus</name>
    <dbReference type="NCBI Taxonomy" id="2024554"/>
    <lineage>
        <taxon>Bacteria</taxon>
        <taxon>Bacillati</taxon>
        <taxon>Bacillota</taxon>
        <taxon>Bacilli</taxon>
        <taxon>Bacillales</taxon>
        <taxon>Bacillaceae</taxon>
        <taxon>Virgibacillus</taxon>
    </lineage>
</organism>
<evidence type="ECO:0000256" key="2">
    <source>
        <dbReference type="ARBA" id="ARBA00022898"/>
    </source>
</evidence>
<comment type="cofactor">
    <cofactor evidence="1">
        <name>pyridoxal 5'-phosphate</name>
        <dbReference type="ChEBI" id="CHEBI:597326"/>
    </cofactor>
</comment>
<feature type="non-terminal residue" evidence="3">
    <location>
        <position position="68"/>
    </location>
</feature>
<proteinExistence type="predicted"/>
<dbReference type="Gene3D" id="3.40.640.10">
    <property type="entry name" value="Type I PLP-dependent aspartate aminotransferase-like (Major domain)"/>
    <property type="match status" value="1"/>
</dbReference>
<protein>
    <submittedName>
        <fullName evidence="3">Aminotransferase</fullName>
    </submittedName>
</protein>
<dbReference type="InterPro" id="IPR015424">
    <property type="entry name" value="PyrdxlP-dep_Trfase"/>
</dbReference>
<dbReference type="GO" id="GO:0004760">
    <property type="term" value="F:L-serine-pyruvate transaminase activity"/>
    <property type="evidence" value="ECO:0007669"/>
    <property type="project" value="TreeGrafter"/>
</dbReference>
<dbReference type="AlphaFoldDB" id="A0A265N4J1"/>
<name>A0A265N4J1_9BACI</name>
<keyword evidence="3" id="KW-0032">Aminotransferase</keyword>